<dbReference type="OMA" id="ICESQMK"/>
<evidence type="ECO:0000313" key="3">
    <source>
        <dbReference type="EnsemblMetazoa" id="tetur15g03020.1"/>
    </source>
</evidence>
<keyword evidence="4" id="KW-1185">Reference proteome</keyword>
<reference evidence="4" key="1">
    <citation type="submission" date="2011-08" db="EMBL/GenBank/DDBJ databases">
        <authorList>
            <person name="Rombauts S."/>
        </authorList>
    </citation>
    <scope>NUCLEOTIDE SEQUENCE</scope>
    <source>
        <strain evidence="4">London</strain>
    </source>
</reference>
<dbReference type="AlphaFoldDB" id="T1KMV5"/>
<dbReference type="HOGENOM" id="CLU_1191221_0_0_1"/>
<dbReference type="PANTHER" id="PTHR22803">
    <property type="entry name" value="MANNOSE, PHOSPHOLIPASE, LECTIN RECEPTOR RELATED"/>
    <property type="match status" value="1"/>
</dbReference>
<dbReference type="Gene3D" id="3.10.100.10">
    <property type="entry name" value="Mannose-Binding Protein A, subunit A"/>
    <property type="match status" value="1"/>
</dbReference>
<keyword evidence="1" id="KW-0732">Signal</keyword>
<dbReference type="PROSITE" id="PS50041">
    <property type="entry name" value="C_TYPE_LECTIN_2"/>
    <property type="match status" value="1"/>
</dbReference>
<evidence type="ECO:0000256" key="1">
    <source>
        <dbReference type="SAM" id="SignalP"/>
    </source>
</evidence>
<proteinExistence type="predicted"/>
<dbReference type="InterPro" id="IPR050111">
    <property type="entry name" value="C-type_lectin/snaclec_domain"/>
</dbReference>
<dbReference type="InterPro" id="IPR001304">
    <property type="entry name" value="C-type_lectin-like"/>
</dbReference>
<dbReference type="OrthoDB" id="418245at2759"/>
<dbReference type="SMART" id="SM00034">
    <property type="entry name" value="CLECT"/>
    <property type="match status" value="1"/>
</dbReference>
<sequence length="233" mass="26697">MFSLQVNTLLITITFTLQVISCSLCPDGWRLINRETSKCVRYFKDNVNYTEAEYICRNIYEGHLIVIESKQEQRSLVQYLYGEIGFTKSPVTWIGIKLEPPNKLITADSSTSKYTNFDAEPVDFSSERCMKIFSLGIKNENSEHGLWTPDNCGYGDSGFVCQKLIIDRGREIPQGDDPLAGKNEVVTTQFLLDQFKEQLTLIKEICESQMKAIERLSSNHIYMLQHVKQAKDL</sequence>
<feature type="chain" id="PRO_5004591758" description="C-type lectin domain-containing protein" evidence="1">
    <location>
        <begin position="23"/>
        <end position="233"/>
    </location>
</feature>
<dbReference type="EnsemblMetazoa" id="tetur15g03020.1">
    <property type="protein sequence ID" value="tetur15g03020.1"/>
    <property type="gene ID" value="tetur15g03020"/>
</dbReference>
<protein>
    <recommendedName>
        <fullName evidence="2">C-type lectin domain-containing protein</fullName>
    </recommendedName>
</protein>
<name>T1KMV5_TETUR</name>
<dbReference type="Pfam" id="PF00059">
    <property type="entry name" value="Lectin_C"/>
    <property type="match status" value="1"/>
</dbReference>
<organism evidence="3 4">
    <name type="scientific">Tetranychus urticae</name>
    <name type="common">Two-spotted spider mite</name>
    <dbReference type="NCBI Taxonomy" id="32264"/>
    <lineage>
        <taxon>Eukaryota</taxon>
        <taxon>Metazoa</taxon>
        <taxon>Ecdysozoa</taxon>
        <taxon>Arthropoda</taxon>
        <taxon>Chelicerata</taxon>
        <taxon>Arachnida</taxon>
        <taxon>Acari</taxon>
        <taxon>Acariformes</taxon>
        <taxon>Trombidiformes</taxon>
        <taxon>Prostigmata</taxon>
        <taxon>Eleutherengona</taxon>
        <taxon>Raphignathae</taxon>
        <taxon>Tetranychoidea</taxon>
        <taxon>Tetranychidae</taxon>
        <taxon>Tetranychus</taxon>
    </lineage>
</organism>
<dbReference type="SUPFAM" id="SSF56436">
    <property type="entry name" value="C-type lectin-like"/>
    <property type="match status" value="1"/>
</dbReference>
<dbReference type="InterPro" id="IPR016186">
    <property type="entry name" value="C-type_lectin-like/link_sf"/>
</dbReference>
<dbReference type="KEGG" id="tut:107365418"/>
<dbReference type="Proteomes" id="UP000015104">
    <property type="component" value="Unassembled WGS sequence"/>
</dbReference>
<evidence type="ECO:0000259" key="2">
    <source>
        <dbReference type="PROSITE" id="PS50041"/>
    </source>
</evidence>
<feature type="signal peptide" evidence="1">
    <location>
        <begin position="1"/>
        <end position="22"/>
    </location>
</feature>
<gene>
    <name evidence="3" type="primary">107365418</name>
</gene>
<dbReference type="InterPro" id="IPR016187">
    <property type="entry name" value="CTDL_fold"/>
</dbReference>
<reference evidence="3" key="2">
    <citation type="submission" date="2015-06" db="UniProtKB">
        <authorList>
            <consortium name="EnsemblMetazoa"/>
        </authorList>
    </citation>
    <scope>IDENTIFICATION</scope>
</reference>
<dbReference type="CDD" id="cd00037">
    <property type="entry name" value="CLECT"/>
    <property type="match status" value="1"/>
</dbReference>
<accession>T1KMV5</accession>
<feature type="domain" description="C-type lectin" evidence="2">
    <location>
        <begin position="35"/>
        <end position="152"/>
    </location>
</feature>
<dbReference type="EMBL" id="CAEY01000249">
    <property type="status" value="NOT_ANNOTATED_CDS"/>
    <property type="molecule type" value="Genomic_DNA"/>
</dbReference>
<evidence type="ECO:0000313" key="4">
    <source>
        <dbReference type="Proteomes" id="UP000015104"/>
    </source>
</evidence>